<feature type="region of interest" description="Disordered" evidence="1">
    <location>
        <begin position="1"/>
        <end position="22"/>
    </location>
</feature>
<reference evidence="2" key="1">
    <citation type="submission" date="2023-06" db="EMBL/GenBank/DDBJ databases">
        <title>Gordonia sp. nov. and Pseudochrobactrum sp. nov., two species isolated from the burying beetle Nicrophorus vespilloides.</title>
        <authorList>
            <person name="Poehlein A."/>
            <person name="Guzman J."/>
            <person name="Daniel R."/>
            <person name="Vilcinskas A."/>
        </authorList>
    </citation>
    <scope>NUCLEOTIDE SEQUENCE</scope>
    <source>
        <strain evidence="2">MP11Mi</strain>
    </source>
</reference>
<dbReference type="AlphaFoldDB" id="A0AA97CUV2"/>
<dbReference type="EMBL" id="CP128986">
    <property type="protein sequence ID" value="WOC11604.1"/>
    <property type="molecule type" value="Genomic_DNA"/>
</dbReference>
<proteinExistence type="predicted"/>
<name>A0AA97CUV2_9ACTN</name>
<protein>
    <submittedName>
        <fullName evidence="2">Uncharacterized protein</fullName>
    </submittedName>
</protein>
<organism evidence="2">
    <name type="scientific">Gordonia sp. MP11Mi</name>
    <dbReference type="NCBI Taxonomy" id="3022769"/>
    <lineage>
        <taxon>Bacteria</taxon>
        <taxon>Bacillati</taxon>
        <taxon>Actinomycetota</taxon>
        <taxon>Actinomycetes</taxon>
        <taxon>Mycobacteriales</taxon>
        <taxon>Gordoniaceae</taxon>
        <taxon>Gordonia</taxon>
    </lineage>
</organism>
<evidence type="ECO:0000313" key="2">
    <source>
        <dbReference type="EMBL" id="WOC11604.1"/>
    </source>
</evidence>
<accession>A0AA97CUV2</accession>
<evidence type="ECO:0000256" key="1">
    <source>
        <dbReference type="SAM" id="MobiDB-lite"/>
    </source>
</evidence>
<sequence length="61" mass="6373">MATTVMGPDNETADPPGRQSVGQWARVVRAPGGTRLHGVVDDAADVQAVAEILVSLVDVFE</sequence>
<gene>
    <name evidence="2" type="ORF">MP11Mi_06770</name>
</gene>